<feature type="transmembrane region" description="Helical" evidence="8">
    <location>
        <begin position="351"/>
        <end position="372"/>
    </location>
</feature>
<feature type="transmembrane region" description="Helical" evidence="8">
    <location>
        <begin position="316"/>
        <end position="339"/>
    </location>
</feature>
<keyword evidence="6 8" id="KW-1133">Transmembrane helix</keyword>
<reference evidence="11 12" key="1">
    <citation type="submission" date="2016-11" db="EMBL/GenBank/DDBJ databases">
        <title>Genome sequencing of Zhihengliuella aestuarii B18 antagonistic to Plasmodiophora brassicae.</title>
        <authorList>
            <person name="Luo Y."/>
        </authorList>
    </citation>
    <scope>NUCLEOTIDE SEQUENCE [LARGE SCALE GENOMIC DNA]</scope>
    <source>
        <strain evidence="11 12">B18</strain>
    </source>
</reference>
<protein>
    <recommendedName>
        <fullName evidence="10">ABC transmembrane type-1 domain-containing protein</fullName>
    </recommendedName>
</protein>
<evidence type="ECO:0000256" key="2">
    <source>
        <dbReference type="ARBA" id="ARBA00022448"/>
    </source>
</evidence>
<evidence type="ECO:0000313" key="12">
    <source>
        <dbReference type="Proteomes" id="UP000183530"/>
    </source>
</evidence>
<feature type="region of interest" description="Disordered" evidence="9">
    <location>
        <begin position="513"/>
        <end position="550"/>
    </location>
</feature>
<feature type="domain" description="ABC transmembrane type-1" evidence="10">
    <location>
        <begin position="50"/>
        <end position="240"/>
    </location>
</feature>
<dbReference type="EMBL" id="CP018135">
    <property type="protein sequence ID" value="APF40728.1"/>
    <property type="molecule type" value="Genomic_DNA"/>
</dbReference>
<keyword evidence="7 8" id="KW-0472">Membrane</keyword>
<dbReference type="PANTHER" id="PTHR43357:SF3">
    <property type="entry name" value="FE(3+)-TRANSPORT SYSTEM PERMEASE PROTEIN FBPB 2"/>
    <property type="match status" value="1"/>
</dbReference>
<dbReference type="STRING" id="556325.BHE16_06555"/>
<feature type="transmembrane region" description="Helical" evidence="8">
    <location>
        <begin position="267"/>
        <end position="296"/>
    </location>
</feature>
<dbReference type="KEGG" id="nae:BHE16_06555"/>
<dbReference type="SUPFAM" id="SSF161098">
    <property type="entry name" value="MetI-like"/>
    <property type="match status" value="2"/>
</dbReference>
<feature type="transmembrane region" description="Helical" evidence="8">
    <location>
        <begin position="480"/>
        <end position="507"/>
    </location>
</feature>
<dbReference type="GO" id="GO:0005886">
    <property type="term" value="C:plasma membrane"/>
    <property type="evidence" value="ECO:0007669"/>
    <property type="project" value="UniProtKB-SubCell"/>
</dbReference>
<dbReference type="Gene3D" id="1.10.3720.10">
    <property type="entry name" value="MetI-like"/>
    <property type="match status" value="2"/>
</dbReference>
<evidence type="ECO:0000256" key="1">
    <source>
        <dbReference type="ARBA" id="ARBA00004429"/>
    </source>
</evidence>
<comment type="subcellular location">
    <subcellularLocation>
        <location evidence="1">Cell inner membrane</location>
        <topology evidence="1">Multi-pass membrane protein</topology>
    </subcellularLocation>
    <subcellularLocation>
        <location evidence="8">Cell membrane</location>
        <topology evidence="8">Multi-pass membrane protein</topology>
    </subcellularLocation>
</comment>
<feature type="transmembrane region" description="Helical" evidence="8">
    <location>
        <begin position="174"/>
        <end position="199"/>
    </location>
</feature>
<organism evidence="11 12">
    <name type="scientific">Neomicrococcus aestuarii</name>
    <dbReference type="NCBI Taxonomy" id="556325"/>
    <lineage>
        <taxon>Bacteria</taxon>
        <taxon>Bacillati</taxon>
        <taxon>Actinomycetota</taxon>
        <taxon>Actinomycetes</taxon>
        <taxon>Micrococcales</taxon>
        <taxon>Micrococcaceae</taxon>
        <taxon>Neomicrococcus</taxon>
    </lineage>
</organism>
<evidence type="ECO:0000256" key="8">
    <source>
        <dbReference type="RuleBase" id="RU363032"/>
    </source>
</evidence>
<feature type="domain" description="ABC transmembrane type-1" evidence="10">
    <location>
        <begin position="312"/>
        <end position="502"/>
    </location>
</feature>
<evidence type="ECO:0000256" key="9">
    <source>
        <dbReference type="SAM" id="MobiDB-lite"/>
    </source>
</evidence>
<dbReference type="PANTHER" id="PTHR43357">
    <property type="entry name" value="INNER MEMBRANE ABC TRANSPORTER PERMEASE PROTEIN YDCV"/>
    <property type="match status" value="1"/>
</dbReference>
<dbReference type="InterPro" id="IPR035906">
    <property type="entry name" value="MetI-like_sf"/>
</dbReference>
<feature type="transmembrane region" description="Helical" evidence="8">
    <location>
        <begin position="85"/>
        <end position="105"/>
    </location>
</feature>
<keyword evidence="5 8" id="KW-0812">Transmembrane</keyword>
<keyword evidence="2 8" id="KW-0813">Transport</keyword>
<dbReference type="CDD" id="cd06261">
    <property type="entry name" value="TM_PBP2"/>
    <property type="match status" value="2"/>
</dbReference>
<sequence>MRRHPVLAIGAIVAVVVALIPLGYLIVRTAEFPAADLFEELLTPRVGRLISTSLLLTALVTTACLVLGVFLAVLVMRTKVWGRKALGVAAALPLAIPSYVAAFGWKSLTDLITTGQTFQGFWAAALVMTLVTYPYVYLPVCAALRDIDPSTEEAGGSLGDSRWRVFRRITLPQAAPAIASGGLLAALYTLSDFGAVSILRVDTFTRAIFTSFNVGFDRLGAISLSTTLLLLTALIFLVEGRFRKTSTRYARLGPGTRRRHGILKLKAWTPLFSLLGWSIPAVAVGGILIALIAWSVQGVSRPGGMEELGTAFLGSALAAGLAAVVTTALALPLGLYITGSRSKVARALERLVYLAHSLPGVVIGLSVVYLGITVVTGLYQTMWLLVLAYAALFLPLALGPIVGSTGMIPESVNESAHSLGSTPLQVFRRVTLPLALPGIASGALTVLLTAVKELPATLMLRPTGFETLATRLWTHTGVNAYAAAAPFAALLVILAIVPTWLLVNRVLREDGGERRRRTSRPIAEPDDLATLGATPHDLAEPSTTAKEGSA</sequence>
<feature type="transmembrane region" description="Helical" evidence="8">
    <location>
        <begin position="219"/>
        <end position="238"/>
    </location>
</feature>
<dbReference type="Pfam" id="PF00528">
    <property type="entry name" value="BPD_transp_1"/>
    <property type="match status" value="2"/>
</dbReference>
<dbReference type="RefSeq" id="WP_071894204.1">
    <property type="nucleotide sequence ID" value="NZ_CP018135.1"/>
</dbReference>
<proteinExistence type="inferred from homology"/>
<name>A0A1L2ZNY2_9MICC</name>
<feature type="transmembrane region" description="Helical" evidence="8">
    <location>
        <begin position="7"/>
        <end position="27"/>
    </location>
</feature>
<feature type="transmembrane region" description="Helical" evidence="8">
    <location>
        <begin position="117"/>
        <end position="138"/>
    </location>
</feature>
<feature type="transmembrane region" description="Helical" evidence="8">
    <location>
        <begin position="47"/>
        <end position="73"/>
    </location>
</feature>
<dbReference type="GO" id="GO:0055085">
    <property type="term" value="P:transmembrane transport"/>
    <property type="evidence" value="ECO:0007669"/>
    <property type="project" value="InterPro"/>
</dbReference>
<dbReference type="AlphaFoldDB" id="A0A1L2ZNY2"/>
<evidence type="ECO:0000259" key="10">
    <source>
        <dbReference type="PROSITE" id="PS50928"/>
    </source>
</evidence>
<keyword evidence="4" id="KW-0997">Cell inner membrane</keyword>
<keyword evidence="12" id="KW-1185">Reference proteome</keyword>
<feature type="compositionally biased region" description="Polar residues" evidence="9">
    <location>
        <begin position="541"/>
        <end position="550"/>
    </location>
</feature>
<evidence type="ECO:0000256" key="5">
    <source>
        <dbReference type="ARBA" id="ARBA00022692"/>
    </source>
</evidence>
<evidence type="ECO:0000256" key="3">
    <source>
        <dbReference type="ARBA" id="ARBA00022475"/>
    </source>
</evidence>
<feature type="transmembrane region" description="Helical" evidence="8">
    <location>
        <begin position="430"/>
        <end position="451"/>
    </location>
</feature>
<dbReference type="PROSITE" id="PS50928">
    <property type="entry name" value="ABC_TM1"/>
    <property type="match status" value="2"/>
</dbReference>
<keyword evidence="3" id="KW-1003">Cell membrane</keyword>
<accession>A0A1L2ZNY2</accession>
<evidence type="ECO:0000256" key="7">
    <source>
        <dbReference type="ARBA" id="ARBA00023136"/>
    </source>
</evidence>
<gene>
    <name evidence="11" type="ORF">BHE16_06555</name>
</gene>
<evidence type="ECO:0000256" key="4">
    <source>
        <dbReference type="ARBA" id="ARBA00022519"/>
    </source>
</evidence>
<dbReference type="InterPro" id="IPR000515">
    <property type="entry name" value="MetI-like"/>
</dbReference>
<dbReference type="Proteomes" id="UP000183530">
    <property type="component" value="Chromosome"/>
</dbReference>
<evidence type="ECO:0000256" key="6">
    <source>
        <dbReference type="ARBA" id="ARBA00022989"/>
    </source>
</evidence>
<comment type="similarity">
    <text evidence="8">Belongs to the binding-protein-dependent transport system permease family.</text>
</comment>
<feature type="transmembrane region" description="Helical" evidence="8">
    <location>
        <begin position="384"/>
        <end position="409"/>
    </location>
</feature>
<evidence type="ECO:0000313" key="11">
    <source>
        <dbReference type="EMBL" id="APF40728.1"/>
    </source>
</evidence>